<sequence length="118" mass="13505">MTVRCVKVHDLLHGDAGAGGASVLVDRLWPRGVKKEDLPHDEWLKDVAPSPELRTWFDHDAEKFGEFAKRYRQELDEGNDDVEKLERLAENGDVTLLYAAKDREINHAVVLADWLEKK</sequence>
<evidence type="ECO:0000313" key="1">
    <source>
        <dbReference type="EMBL" id="AGF71803.1"/>
    </source>
</evidence>
<name>M1NK62_9CORY</name>
<proteinExistence type="predicted"/>
<protein>
    <recommendedName>
        <fullName evidence="3">Uroporphyrin-III C-methyltransferase</fullName>
    </recommendedName>
</protein>
<dbReference type="PANTHER" id="PTHR36849">
    <property type="entry name" value="CYTOPLASMIC PROTEIN-RELATED"/>
    <property type="match status" value="1"/>
</dbReference>
<dbReference type="EMBL" id="CP003697">
    <property type="protein sequence ID" value="AGF71803.1"/>
    <property type="molecule type" value="Genomic_DNA"/>
</dbReference>
<evidence type="ECO:0000313" key="2">
    <source>
        <dbReference type="Proteomes" id="UP000011723"/>
    </source>
</evidence>
<keyword evidence="2" id="KW-1185">Reference proteome</keyword>
<dbReference type="InterPro" id="IPR052552">
    <property type="entry name" value="YeaO-like"/>
</dbReference>
<dbReference type="STRING" id="1121362.A605_03960"/>
<dbReference type="KEGG" id="chn:A605_03960"/>
<dbReference type="OrthoDB" id="9790745at2"/>
<dbReference type="AlphaFoldDB" id="M1NK62"/>
<organism evidence="1 2">
    <name type="scientific">Corynebacterium halotolerans YIM 70093 = DSM 44683</name>
    <dbReference type="NCBI Taxonomy" id="1121362"/>
    <lineage>
        <taxon>Bacteria</taxon>
        <taxon>Bacillati</taxon>
        <taxon>Actinomycetota</taxon>
        <taxon>Actinomycetes</taxon>
        <taxon>Mycobacteriales</taxon>
        <taxon>Corynebacteriaceae</taxon>
        <taxon>Corynebacterium</taxon>
    </lineage>
</organism>
<dbReference type="eggNOG" id="COG3189">
    <property type="taxonomic scope" value="Bacteria"/>
</dbReference>
<evidence type="ECO:0008006" key="3">
    <source>
        <dbReference type="Google" id="ProtNLM"/>
    </source>
</evidence>
<dbReference type="PATRIC" id="fig|1121362.3.peg.796"/>
<reference evidence="1 2" key="1">
    <citation type="journal article" date="2012" name="Stand. Genomic Sci.">
        <title>Genome sequence of the halotolerant bacterium Corynebacterium halotolerans type strain YIM 70093(T) (= DSM 44683(T)).</title>
        <authorList>
            <person name="Ruckert C."/>
            <person name="Albersmeier A."/>
            <person name="Al-Dilaimi A."/>
            <person name="Niehaus K."/>
            <person name="Szczepanowski R."/>
            <person name="Kalinowski J."/>
        </authorList>
    </citation>
    <scope>NUCLEOTIDE SEQUENCE [LARGE SCALE GENOMIC DNA]</scope>
    <source>
        <strain evidence="1">YIM 70093</strain>
    </source>
</reference>
<gene>
    <name evidence="1" type="ORF">A605_03960</name>
</gene>
<accession>M1NK62</accession>
<dbReference type="RefSeq" id="WP_015400222.1">
    <property type="nucleotide sequence ID" value="NC_020302.1"/>
</dbReference>
<dbReference type="HOGENOM" id="CLU_137928_0_0_11"/>
<dbReference type="PANTHER" id="PTHR36849:SF1">
    <property type="entry name" value="CYTOPLASMIC PROTEIN"/>
    <property type="match status" value="1"/>
</dbReference>
<dbReference type="Proteomes" id="UP000011723">
    <property type="component" value="Chromosome"/>
</dbReference>
<dbReference type="Pfam" id="PF22752">
    <property type="entry name" value="DUF488-N3i"/>
    <property type="match status" value="1"/>
</dbReference>